<proteinExistence type="predicted"/>
<evidence type="ECO:0000313" key="1">
    <source>
        <dbReference type="EMBL" id="MCI55496.1"/>
    </source>
</evidence>
<sequence>MFRVVLFLVAARRAGVSCAARRAALLRAFWLLVAALRA</sequence>
<organism evidence="1 2">
    <name type="scientific">Trifolium medium</name>
    <dbReference type="NCBI Taxonomy" id="97028"/>
    <lineage>
        <taxon>Eukaryota</taxon>
        <taxon>Viridiplantae</taxon>
        <taxon>Streptophyta</taxon>
        <taxon>Embryophyta</taxon>
        <taxon>Tracheophyta</taxon>
        <taxon>Spermatophyta</taxon>
        <taxon>Magnoliopsida</taxon>
        <taxon>eudicotyledons</taxon>
        <taxon>Gunneridae</taxon>
        <taxon>Pentapetalae</taxon>
        <taxon>rosids</taxon>
        <taxon>fabids</taxon>
        <taxon>Fabales</taxon>
        <taxon>Fabaceae</taxon>
        <taxon>Papilionoideae</taxon>
        <taxon>50 kb inversion clade</taxon>
        <taxon>NPAAA clade</taxon>
        <taxon>Hologalegina</taxon>
        <taxon>IRL clade</taxon>
        <taxon>Trifolieae</taxon>
        <taxon>Trifolium</taxon>
    </lineage>
</organism>
<feature type="non-terminal residue" evidence="1">
    <location>
        <position position="38"/>
    </location>
</feature>
<keyword evidence="2" id="KW-1185">Reference proteome</keyword>
<name>A0A392T5P8_9FABA</name>
<dbReference type="EMBL" id="LXQA010497349">
    <property type="protein sequence ID" value="MCI55496.1"/>
    <property type="molecule type" value="Genomic_DNA"/>
</dbReference>
<dbReference type="Proteomes" id="UP000265520">
    <property type="component" value="Unassembled WGS sequence"/>
</dbReference>
<accession>A0A392T5P8</accession>
<protein>
    <submittedName>
        <fullName evidence="1">Uncharacterized protein</fullName>
    </submittedName>
</protein>
<comment type="caution">
    <text evidence="1">The sequence shown here is derived from an EMBL/GenBank/DDBJ whole genome shotgun (WGS) entry which is preliminary data.</text>
</comment>
<reference evidence="1 2" key="1">
    <citation type="journal article" date="2018" name="Front. Plant Sci.">
        <title>Red Clover (Trifolium pratense) and Zigzag Clover (T. medium) - A Picture of Genomic Similarities and Differences.</title>
        <authorList>
            <person name="Dluhosova J."/>
            <person name="Istvanek J."/>
            <person name="Nedelnik J."/>
            <person name="Repkova J."/>
        </authorList>
    </citation>
    <scope>NUCLEOTIDE SEQUENCE [LARGE SCALE GENOMIC DNA]</scope>
    <source>
        <strain evidence="2">cv. 10/8</strain>
        <tissue evidence="1">Leaf</tissue>
    </source>
</reference>
<evidence type="ECO:0000313" key="2">
    <source>
        <dbReference type="Proteomes" id="UP000265520"/>
    </source>
</evidence>
<dbReference type="AlphaFoldDB" id="A0A392T5P8"/>